<dbReference type="RefSeq" id="WP_121213170.1">
    <property type="nucleotide sequence ID" value="NZ_RBZN01000004.1"/>
</dbReference>
<feature type="transmembrane region" description="Helical" evidence="1">
    <location>
        <begin position="6"/>
        <end position="22"/>
    </location>
</feature>
<organism evidence="2 3">
    <name type="scientific">Ureibacillus endophyticus</name>
    <dbReference type="NCBI Taxonomy" id="1978490"/>
    <lineage>
        <taxon>Bacteria</taxon>
        <taxon>Bacillati</taxon>
        <taxon>Bacillota</taxon>
        <taxon>Bacilli</taxon>
        <taxon>Bacillales</taxon>
        <taxon>Caryophanaceae</taxon>
        <taxon>Ureibacillus</taxon>
    </lineage>
</organism>
<protein>
    <submittedName>
        <fullName evidence="2">Uncharacterized protein</fullName>
    </submittedName>
</protein>
<evidence type="ECO:0000313" key="2">
    <source>
        <dbReference type="EMBL" id="RKQ19321.1"/>
    </source>
</evidence>
<keyword evidence="1" id="KW-0472">Membrane</keyword>
<dbReference type="AlphaFoldDB" id="A0A494ZAC1"/>
<gene>
    <name evidence="2" type="ORF">D8M03_02885</name>
</gene>
<feature type="transmembrane region" description="Helical" evidence="1">
    <location>
        <begin position="34"/>
        <end position="52"/>
    </location>
</feature>
<name>A0A494ZAC1_9BACL</name>
<reference evidence="2 3" key="1">
    <citation type="journal article" date="2016" name="Antonie Van Leeuwenhoek">
        <title>Lysinibacillus endophyticus sp. nov., an indole-3-acetic acid producing endophytic bacterium isolated from corn root (Zea mays cv. Xinken-5).</title>
        <authorList>
            <person name="Yu J."/>
            <person name="Guan X."/>
            <person name="Liu C."/>
            <person name="Xiang W."/>
            <person name="Yu Z."/>
            <person name="Liu X."/>
            <person name="Wang G."/>
        </authorList>
    </citation>
    <scope>NUCLEOTIDE SEQUENCE [LARGE SCALE GENOMIC DNA]</scope>
    <source>
        <strain evidence="2 3">DSM 100506</strain>
    </source>
</reference>
<sequence length="80" mass="9273">MKWIAGFMIVVIVILMVIIEWQKMSRQMKREKTAFIVLVISGVILAYLLLLFPDVPGPTQLIDAVYRPITNILKSWITER</sequence>
<dbReference type="OrthoDB" id="2970258at2"/>
<proteinExistence type="predicted"/>
<comment type="caution">
    <text evidence="2">The sequence shown here is derived from an EMBL/GenBank/DDBJ whole genome shotgun (WGS) entry which is preliminary data.</text>
</comment>
<accession>A0A494ZAC1</accession>
<dbReference type="EMBL" id="RBZN01000004">
    <property type="protein sequence ID" value="RKQ19321.1"/>
    <property type="molecule type" value="Genomic_DNA"/>
</dbReference>
<evidence type="ECO:0000256" key="1">
    <source>
        <dbReference type="SAM" id="Phobius"/>
    </source>
</evidence>
<keyword evidence="1" id="KW-1133">Transmembrane helix</keyword>
<dbReference type="Proteomes" id="UP000272238">
    <property type="component" value="Unassembled WGS sequence"/>
</dbReference>
<evidence type="ECO:0000313" key="3">
    <source>
        <dbReference type="Proteomes" id="UP000272238"/>
    </source>
</evidence>
<keyword evidence="1" id="KW-0812">Transmembrane</keyword>
<keyword evidence="3" id="KW-1185">Reference proteome</keyword>